<dbReference type="Gene3D" id="1.20.1070.10">
    <property type="entry name" value="Rhodopsin 7-helix transmembrane proteins"/>
    <property type="match status" value="1"/>
</dbReference>
<feature type="transmembrane region" description="Helical" evidence="10">
    <location>
        <begin position="219"/>
        <end position="246"/>
    </location>
</feature>
<evidence type="ECO:0000313" key="14">
    <source>
        <dbReference type="Proteomes" id="UP000001593"/>
    </source>
</evidence>
<protein>
    <recommendedName>
        <fullName evidence="12">G-protein coupled receptors family 1 profile domain-containing protein</fullName>
    </recommendedName>
</protein>
<evidence type="ECO:0000256" key="2">
    <source>
        <dbReference type="ARBA" id="ARBA00022692"/>
    </source>
</evidence>
<organism evidence="13 14">
    <name type="scientific">Nematostella vectensis</name>
    <name type="common">Starlet sea anemone</name>
    <dbReference type="NCBI Taxonomy" id="45351"/>
    <lineage>
        <taxon>Eukaryota</taxon>
        <taxon>Metazoa</taxon>
        <taxon>Cnidaria</taxon>
        <taxon>Anthozoa</taxon>
        <taxon>Hexacorallia</taxon>
        <taxon>Actiniaria</taxon>
        <taxon>Edwardsiidae</taxon>
        <taxon>Nematostella</taxon>
    </lineage>
</organism>
<feature type="transmembrane region" description="Helical" evidence="10">
    <location>
        <begin position="137"/>
        <end position="158"/>
    </location>
</feature>
<evidence type="ECO:0000256" key="5">
    <source>
        <dbReference type="ARBA" id="ARBA00023136"/>
    </source>
</evidence>
<evidence type="ECO:0000256" key="3">
    <source>
        <dbReference type="ARBA" id="ARBA00022989"/>
    </source>
</evidence>
<dbReference type="PROSITE" id="PS00237">
    <property type="entry name" value="G_PROTEIN_RECEP_F1_1"/>
    <property type="match status" value="1"/>
</dbReference>
<proteinExistence type="inferred from homology"/>
<evidence type="ECO:0000256" key="10">
    <source>
        <dbReference type="SAM" id="Phobius"/>
    </source>
</evidence>
<dbReference type="EMBL" id="DS469538">
    <property type="protein sequence ID" value="EDO45140.1"/>
    <property type="molecule type" value="Genomic_DNA"/>
</dbReference>
<evidence type="ECO:0000259" key="12">
    <source>
        <dbReference type="PROSITE" id="PS50262"/>
    </source>
</evidence>
<keyword evidence="2 8" id="KW-0812">Transmembrane</keyword>
<feature type="domain" description="G-protein coupled receptors family 1 profile" evidence="12">
    <location>
        <begin position="76"/>
        <end position="335"/>
    </location>
</feature>
<dbReference type="InterPro" id="IPR017452">
    <property type="entry name" value="GPCR_Rhodpsn_7TM"/>
</dbReference>
<evidence type="ECO:0000256" key="9">
    <source>
        <dbReference type="SAM" id="MobiDB-lite"/>
    </source>
</evidence>
<keyword evidence="5 10" id="KW-0472">Membrane</keyword>
<feature type="transmembrane region" description="Helical" evidence="10">
    <location>
        <begin position="319"/>
        <end position="338"/>
    </location>
</feature>
<reference evidence="13 14" key="1">
    <citation type="journal article" date="2007" name="Science">
        <title>Sea anemone genome reveals ancestral eumetazoan gene repertoire and genomic organization.</title>
        <authorList>
            <person name="Putnam N.H."/>
            <person name="Srivastava M."/>
            <person name="Hellsten U."/>
            <person name="Dirks B."/>
            <person name="Chapman J."/>
            <person name="Salamov A."/>
            <person name="Terry A."/>
            <person name="Shapiro H."/>
            <person name="Lindquist E."/>
            <person name="Kapitonov V.V."/>
            <person name="Jurka J."/>
            <person name="Genikhovich G."/>
            <person name="Grigoriev I.V."/>
            <person name="Lucas S.M."/>
            <person name="Steele R.E."/>
            <person name="Finnerty J.R."/>
            <person name="Technau U."/>
            <person name="Martindale M.Q."/>
            <person name="Rokhsar D.S."/>
        </authorList>
    </citation>
    <scope>NUCLEOTIDE SEQUENCE [LARGE SCALE GENOMIC DNA]</scope>
    <source>
        <strain evidence="14">CH2 X CH6</strain>
    </source>
</reference>
<evidence type="ECO:0000256" key="7">
    <source>
        <dbReference type="ARBA" id="ARBA00023224"/>
    </source>
</evidence>
<dbReference type="Pfam" id="PF00001">
    <property type="entry name" value="7tm_1"/>
    <property type="match status" value="1"/>
</dbReference>
<dbReference type="InterPro" id="IPR000276">
    <property type="entry name" value="GPCR_Rhodpsn"/>
</dbReference>
<dbReference type="PANTHER" id="PTHR45695:SF9">
    <property type="entry name" value="LEUCOKININ RECEPTOR"/>
    <property type="match status" value="1"/>
</dbReference>
<comment type="similarity">
    <text evidence="8">Belongs to the G-protein coupled receptor 1 family.</text>
</comment>
<keyword evidence="6 8" id="KW-0675">Receptor</keyword>
<feature type="transmembrane region" description="Helical" evidence="10">
    <location>
        <begin position="276"/>
        <end position="299"/>
    </location>
</feature>
<keyword evidence="11" id="KW-0732">Signal</keyword>
<keyword evidence="7 8" id="KW-0807">Transducer</keyword>
<dbReference type="PROSITE" id="PS50262">
    <property type="entry name" value="G_PROTEIN_RECEP_F1_2"/>
    <property type="match status" value="1"/>
</dbReference>
<dbReference type="HOGENOM" id="CLU_009579_6_0_1"/>
<feature type="compositionally biased region" description="Polar residues" evidence="9">
    <location>
        <begin position="36"/>
        <end position="54"/>
    </location>
</feature>
<dbReference type="GO" id="GO:0016020">
    <property type="term" value="C:membrane"/>
    <property type="evidence" value="ECO:0007669"/>
    <property type="project" value="UniProtKB-SubCell"/>
</dbReference>
<dbReference type="OMA" id="CYDSDRD"/>
<dbReference type="Proteomes" id="UP000001593">
    <property type="component" value="Unassembled WGS sequence"/>
</dbReference>
<dbReference type="SUPFAM" id="SSF81321">
    <property type="entry name" value="Family A G protein-coupled receptor-like"/>
    <property type="match status" value="1"/>
</dbReference>
<dbReference type="AlphaFoldDB" id="A7RTT1"/>
<dbReference type="PANTHER" id="PTHR45695">
    <property type="entry name" value="LEUCOKININ RECEPTOR-RELATED"/>
    <property type="match status" value="1"/>
</dbReference>
<gene>
    <name evidence="13" type="ORF">NEMVEDRAFT_v1g202043</name>
</gene>
<evidence type="ECO:0000256" key="8">
    <source>
        <dbReference type="RuleBase" id="RU000688"/>
    </source>
</evidence>
<feature type="signal peptide" evidence="11">
    <location>
        <begin position="1"/>
        <end position="20"/>
    </location>
</feature>
<sequence>MKIRLAFFLVVFFCFMSVRSGSPSSLEVISSDGNNTNTITQGQSENDTGSSRPGGTSWDVGITVGFVTTFMISVSGNALVVHVVRVTPSMHTSINFYIANMACSDLISTIICVPFSLQSYFSLYKWIPGTIGEVLCKTIICTFYTSFACSTFCLVAIATDRYLAITRPLFRYPNSIVRTVICIIWAVSLALALPISLAYNRKFGFKQDGYCYDSDRDTIYLIGVTVMGIFCYVIPLSIAIALYSIIGWRLRMRAKDAVGANAMNHRRRSRKMSMKASKMMAMVIVVFGLCWAPFFVYHIAKGWYQGRLITIFKWWYRHLSFLLASTNAAINPCLYMTLNQNFRRGFELALNCRPEEPPVAMDNANMGVALNVIETQENI</sequence>
<dbReference type="PRINTS" id="PR00237">
    <property type="entry name" value="GPCRRHODOPSN"/>
</dbReference>
<dbReference type="GO" id="GO:0004930">
    <property type="term" value="F:G protein-coupled receptor activity"/>
    <property type="evidence" value="ECO:0007669"/>
    <property type="project" value="UniProtKB-KW"/>
</dbReference>
<feature type="transmembrane region" description="Helical" evidence="10">
    <location>
        <begin position="60"/>
        <end position="84"/>
    </location>
</feature>
<feature type="chain" id="PRO_5002712075" description="G-protein coupled receptors family 1 profile domain-containing protein" evidence="11">
    <location>
        <begin position="21"/>
        <end position="379"/>
    </location>
</feature>
<evidence type="ECO:0000256" key="1">
    <source>
        <dbReference type="ARBA" id="ARBA00004141"/>
    </source>
</evidence>
<dbReference type="FunCoup" id="A7RTT1">
    <property type="interactions" value="71"/>
</dbReference>
<evidence type="ECO:0000256" key="4">
    <source>
        <dbReference type="ARBA" id="ARBA00023040"/>
    </source>
</evidence>
<feature type="region of interest" description="Disordered" evidence="9">
    <location>
        <begin position="36"/>
        <end position="55"/>
    </location>
</feature>
<feature type="transmembrane region" description="Helical" evidence="10">
    <location>
        <begin position="179"/>
        <end position="199"/>
    </location>
</feature>
<evidence type="ECO:0000313" key="13">
    <source>
        <dbReference type="EMBL" id="EDO45140.1"/>
    </source>
</evidence>
<evidence type="ECO:0000256" key="6">
    <source>
        <dbReference type="ARBA" id="ARBA00023170"/>
    </source>
</evidence>
<dbReference type="eggNOG" id="KOG4219">
    <property type="taxonomic scope" value="Eukaryota"/>
</dbReference>
<comment type="subcellular location">
    <subcellularLocation>
        <location evidence="1">Membrane</location>
        <topology evidence="1">Multi-pass membrane protein</topology>
    </subcellularLocation>
</comment>
<dbReference type="STRING" id="45351.A7RTT1"/>
<accession>A7RTT1</accession>
<keyword evidence="3 10" id="KW-1133">Transmembrane helix</keyword>
<dbReference type="CDD" id="cd00637">
    <property type="entry name" value="7tm_classA_rhodopsin-like"/>
    <property type="match status" value="1"/>
</dbReference>
<dbReference type="PhylomeDB" id="A7RTT1"/>
<keyword evidence="14" id="KW-1185">Reference proteome</keyword>
<name>A7RTT1_NEMVE</name>
<feature type="transmembrane region" description="Helical" evidence="10">
    <location>
        <begin position="96"/>
        <end position="117"/>
    </location>
</feature>
<evidence type="ECO:0000256" key="11">
    <source>
        <dbReference type="SAM" id="SignalP"/>
    </source>
</evidence>
<dbReference type="InParanoid" id="A7RTT1"/>
<keyword evidence="4 8" id="KW-0297">G-protein coupled receptor</keyword>